<reference evidence="1 2" key="1">
    <citation type="submission" date="2023-07" db="EMBL/GenBank/DDBJ databases">
        <title>Genomic Encyclopedia of Type Strains, Phase IV (KMG-IV): sequencing the most valuable type-strain genomes for metagenomic binning, comparative biology and taxonomic classification.</title>
        <authorList>
            <person name="Goeker M."/>
        </authorList>
    </citation>
    <scope>NUCLEOTIDE SEQUENCE [LARGE SCALE GENOMIC DNA]</scope>
    <source>
        <strain evidence="1 2">DSM 25963</strain>
    </source>
</reference>
<dbReference type="EMBL" id="JAURUP010000006">
    <property type="protein sequence ID" value="MDP9750367.1"/>
    <property type="molecule type" value="Genomic_DNA"/>
</dbReference>
<evidence type="ECO:0000313" key="2">
    <source>
        <dbReference type="Proteomes" id="UP001223886"/>
    </source>
</evidence>
<protein>
    <submittedName>
        <fullName evidence="1">Uncharacterized protein</fullName>
    </submittedName>
</protein>
<dbReference type="Proteomes" id="UP001223886">
    <property type="component" value="Unassembled WGS sequence"/>
</dbReference>
<evidence type="ECO:0000313" key="1">
    <source>
        <dbReference type="EMBL" id="MDP9750367.1"/>
    </source>
</evidence>
<proteinExistence type="predicted"/>
<comment type="caution">
    <text evidence="1">The sequence shown here is derived from an EMBL/GenBank/DDBJ whole genome shotgun (WGS) entry which is preliminary data.</text>
</comment>
<dbReference type="RefSeq" id="WP_307680976.1">
    <property type="nucleotide sequence ID" value="NZ_JAURUP010000006.1"/>
</dbReference>
<accession>A0ABT9M2Q1</accession>
<keyword evidence="2" id="KW-1185">Reference proteome</keyword>
<organism evidence="1 2">
    <name type="scientific">Thermoanaerobacter pentosaceus</name>
    <dbReference type="NCBI Taxonomy" id="694059"/>
    <lineage>
        <taxon>Bacteria</taxon>
        <taxon>Bacillati</taxon>
        <taxon>Bacillota</taxon>
        <taxon>Clostridia</taxon>
        <taxon>Thermoanaerobacterales</taxon>
        <taxon>Thermoanaerobacteraceae</taxon>
        <taxon>Thermoanaerobacter</taxon>
    </lineage>
</organism>
<name>A0ABT9M2Q1_9THEO</name>
<sequence>MKRNLGKEFTSFRKISREKIEKARERLDMSKRGSDKDYYSNLFEEYKNFAILKIRSLCSKDRQ</sequence>
<gene>
    <name evidence="1" type="ORF">J2S24_000835</name>
</gene>